<name>X0SWE6_9ZZZZ</name>
<protein>
    <submittedName>
        <fullName evidence="1">Uncharacterized protein</fullName>
    </submittedName>
</protein>
<dbReference type="Pfam" id="PF13148">
    <property type="entry name" value="DUF3987"/>
    <property type="match status" value="1"/>
</dbReference>
<organism evidence="1">
    <name type="scientific">marine sediment metagenome</name>
    <dbReference type="NCBI Taxonomy" id="412755"/>
    <lineage>
        <taxon>unclassified sequences</taxon>
        <taxon>metagenomes</taxon>
        <taxon>ecological metagenomes</taxon>
    </lineage>
</organism>
<gene>
    <name evidence="1" type="ORF">S01H1_07272</name>
</gene>
<proteinExistence type="predicted"/>
<dbReference type="InterPro" id="IPR025048">
    <property type="entry name" value="DUF3987"/>
</dbReference>
<accession>X0SWE6</accession>
<sequence length="361" mass="41377">MTSERHLPDWIDAWMAFTKNTEAPKMFRYWTAISVIASALQRKCRVDWGTSLIYYPNMYIVLVGPSGCRKGTAMNPGLDMLLDLGKIKMAAQATTLQALIRRLKDTNYQDLDLETGDMHFHSSMSIFSKEFTVFLGYHNRELMSALCDWYDCDKKWTYETIARKVEEVVGVWVNLFGATTPDLIRTSLPLDAIGGGLTSRIIYIYEPKMGDMVFLPMQTNEEIQLQQHLLHDLDKISCMSGKFKYTEQFLEDWTDFRIYDEKNPPFIDHRFAGYLSRRPNHVMKLSIILAASKGDDMTLTSDTIAEAITTLSKAEEKMQNVFSGVGRSDISDILDKVMTFLLSSKTDEVPVYQIANYFKND</sequence>
<dbReference type="AlphaFoldDB" id="X0SWE6"/>
<evidence type="ECO:0000313" key="1">
    <source>
        <dbReference type="EMBL" id="GAF68125.1"/>
    </source>
</evidence>
<comment type="caution">
    <text evidence="1">The sequence shown here is derived from an EMBL/GenBank/DDBJ whole genome shotgun (WGS) entry which is preliminary data.</text>
</comment>
<reference evidence="1" key="1">
    <citation type="journal article" date="2014" name="Front. Microbiol.">
        <title>High frequency of phylogenetically diverse reductive dehalogenase-homologous genes in deep subseafloor sedimentary metagenomes.</title>
        <authorList>
            <person name="Kawai M."/>
            <person name="Futagami T."/>
            <person name="Toyoda A."/>
            <person name="Takaki Y."/>
            <person name="Nishi S."/>
            <person name="Hori S."/>
            <person name="Arai W."/>
            <person name="Tsubouchi T."/>
            <person name="Morono Y."/>
            <person name="Uchiyama I."/>
            <person name="Ito T."/>
            <person name="Fujiyama A."/>
            <person name="Inagaki F."/>
            <person name="Takami H."/>
        </authorList>
    </citation>
    <scope>NUCLEOTIDE SEQUENCE</scope>
    <source>
        <strain evidence="1">Expedition CK06-06</strain>
    </source>
</reference>
<feature type="non-terminal residue" evidence="1">
    <location>
        <position position="361"/>
    </location>
</feature>
<dbReference type="EMBL" id="BARS01003753">
    <property type="protein sequence ID" value="GAF68125.1"/>
    <property type="molecule type" value="Genomic_DNA"/>
</dbReference>